<sequence>MTRINPTDLSFLLLERSNRPFHMAAFIIFQKPKGQHSTFGPRLFDAYRQSRPVKPFNYKLTWLGKNVAAWETVEPDMCYHLRHIAIPGPGSMQQFYETVSFLNTGLLDRGHPLWECYIIDGIENGRLAVMLKVHHALLDGESGLRVLRNFLSDSPRDKTLAAPWTAVAGADKPRRPPSRASQIQRVQAMLKGLAKLPGDLLGVGGDVLDLGVQSLNLKPRKAAVPFTARRTLFNNTAKSGARAYANMELPLADVKAVAKATGTSVNDVVMTAIDDALHHYLREHRAATDRPLVAFMPMSLRAESGEAGGNQVSAELIPMGQPDVDLRERLRQINRATSDAKAKGRGMQTTTRQAYVLLLAGCLAASDTLPWFDKVPSANVVISNMKGPSGQLYLAGAPAVAFHGLPILPPGAGLNVTFASVNTDICLAIGAAPEAVHEPYRLAQLIEAAFQQLQTDTGTTAHGSPSPVPAGVAGT</sequence>
<gene>
    <name evidence="14" type="primary">tgs4_2</name>
    <name evidence="14" type="ORF">LAUMK136_02678</name>
</gene>
<evidence type="ECO:0000256" key="10">
    <source>
        <dbReference type="ARBA" id="ARBA00048109"/>
    </source>
</evidence>
<evidence type="ECO:0000256" key="7">
    <source>
        <dbReference type="ARBA" id="ARBA00022798"/>
    </source>
</evidence>
<proteinExistence type="inferred from homology"/>
<dbReference type="GO" id="GO:0004144">
    <property type="term" value="F:diacylglycerol O-acyltransferase activity"/>
    <property type="evidence" value="ECO:0007669"/>
    <property type="project" value="UniProtKB-EC"/>
</dbReference>
<dbReference type="AlphaFoldDB" id="A0A498Q2S4"/>
<evidence type="ECO:0000256" key="4">
    <source>
        <dbReference type="ARBA" id="ARBA00013244"/>
    </source>
</evidence>
<comment type="catalytic activity">
    <reaction evidence="10 11">
        <text>an acyl-CoA + a 1,2-diacyl-sn-glycerol = a triacyl-sn-glycerol + CoA</text>
        <dbReference type="Rhea" id="RHEA:10868"/>
        <dbReference type="ChEBI" id="CHEBI:17815"/>
        <dbReference type="ChEBI" id="CHEBI:57287"/>
        <dbReference type="ChEBI" id="CHEBI:58342"/>
        <dbReference type="ChEBI" id="CHEBI:64615"/>
        <dbReference type="EC" id="2.3.1.20"/>
    </reaction>
</comment>
<evidence type="ECO:0000256" key="8">
    <source>
        <dbReference type="ARBA" id="ARBA00023098"/>
    </source>
</evidence>
<dbReference type="GO" id="GO:0051701">
    <property type="term" value="P:biological process involved in interaction with host"/>
    <property type="evidence" value="ECO:0007669"/>
    <property type="project" value="TreeGrafter"/>
</dbReference>
<dbReference type="NCBIfam" id="TIGR02946">
    <property type="entry name" value="acyl_WS_DGAT"/>
    <property type="match status" value="1"/>
</dbReference>
<keyword evidence="8 11" id="KW-0443">Lipid metabolism</keyword>
<comment type="pathway">
    <text evidence="1 11">Glycerolipid metabolism; triacylglycerol biosynthesis.</text>
</comment>
<dbReference type="Pfam" id="PF03007">
    <property type="entry name" value="WS_DGAT_cat"/>
    <property type="match status" value="1"/>
</dbReference>
<dbReference type="InterPro" id="IPR014292">
    <property type="entry name" value="Acyl_transf_WS/DGAT"/>
</dbReference>
<protein>
    <recommendedName>
        <fullName evidence="4 11">Diacylglycerol O-acyltransferase</fullName>
        <ecNumber evidence="4 11">2.3.1.20</ecNumber>
    </recommendedName>
</protein>
<dbReference type="PANTHER" id="PTHR31650">
    <property type="entry name" value="O-ACYLTRANSFERASE (WSD1-LIKE) FAMILY PROTEIN"/>
    <property type="match status" value="1"/>
</dbReference>
<evidence type="ECO:0000313" key="14">
    <source>
        <dbReference type="EMBL" id="VBA38862.1"/>
    </source>
</evidence>
<dbReference type="GO" id="GO:0019432">
    <property type="term" value="P:triglyceride biosynthetic process"/>
    <property type="evidence" value="ECO:0007669"/>
    <property type="project" value="UniProtKB-UniPathway"/>
</dbReference>
<accession>A0A498Q2S4</accession>
<reference evidence="14 15" key="1">
    <citation type="submission" date="2018-09" db="EMBL/GenBank/DDBJ databases">
        <authorList>
            <person name="Tagini F."/>
        </authorList>
    </citation>
    <scope>NUCLEOTIDE SEQUENCE [LARGE SCALE GENOMIC DNA]</scope>
    <source>
        <strain evidence="14 15">MK136</strain>
    </source>
</reference>
<dbReference type="Proteomes" id="UP000273307">
    <property type="component" value="Unassembled WGS sequence"/>
</dbReference>
<keyword evidence="7 11" id="KW-0319">Glycerol metabolism</keyword>
<dbReference type="GO" id="GO:0005886">
    <property type="term" value="C:plasma membrane"/>
    <property type="evidence" value="ECO:0007669"/>
    <property type="project" value="TreeGrafter"/>
</dbReference>
<dbReference type="Pfam" id="PF06974">
    <property type="entry name" value="WS_DGAT_C"/>
    <property type="match status" value="1"/>
</dbReference>
<feature type="domain" description="O-acyltransferase WSD1 C-terminal" evidence="13">
    <location>
        <begin position="309"/>
        <end position="453"/>
    </location>
</feature>
<dbReference type="GO" id="GO:0006071">
    <property type="term" value="P:glycerol metabolic process"/>
    <property type="evidence" value="ECO:0007669"/>
    <property type="project" value="UniProtKB-KW"/>
</dbReference>
<dbReference type="InterPro" id="IPR004255">
    <property type="entry name" value="O-acyltransferase_WSD1_N"/>
</dbReference>
<dbReference type="GO" id="GO:0001666">
    <property type="term" value="P:response to hypoxia"/>
    <property type="evidence" value="ECO:0007669"/>
    <property type="project" value="TreeGrafter"/>
</dbReference>
<evidence type="ECO:0000259" key="12">
    <source>
        <dbReference type="Pfam" id="PF03007"/>
    </source>
</evidence>
<evidence type="ECO:0000256" key="6">
    <source>
        <dbReference type="ARBA" id="ARBA00022679"/>
    </source>
</evidence>
<evidence type="ECO:0000313" key="15">
    <source>
        <dbReference type="Proteomes" id="UP000273307"/>
    </source>
</evidence>
<organism evidence="14 15">
    <name type="scientific">Mycobacterium attenuatum</name>
    <dbReference type="NCBI Taxonomy" id="2341086"/>
    <lineage>
        <taxon>Bacteria</taxon>
        <taxon>Bacillati</taxon>
        <taxon>Actinomycetota</taxon>
        <taxon>Actinomycetes</taxon>
        <taxon>Mycobacteriales</taxon>
        <taxon>Mycobacteriaceae</taxon>
        <taxon>Mycobacterium</taxon>
    </lineage>
</organism>
<evidence type="ECO:0000259" key="13">
    <source>
        <dbReference type="Pfam" id="PF06974"/>
    </source>
</evidence>
<evidence type="ECO:0000256" key="1">
    <source>
        <dbReference type="ARBA" id="ARBA00004771"/>
    </source>
</evidence>
<dbReference type="UniPathway" id="UPA00282"/>
<dbReference type="OrthoDB" id="4660468at2"/>
<dbReference type="EMBL" id="UPHP01000063">
    <property type="protein sequence ID" value="VBA38862.1"/>
    <property type="molecule type" value="Genomic_DNA"/>
</dbReference>
<dbReference type="PANTHER" id="PTHR31650:SF1">
    <property type="entry name" value="WAX ESTER SYNTHASE_DIACYLGLYCEROL ACYLTRANSFERASE 4-RELATED"/>
    <property type="match status" value="1"/>
</dbReference>
<dbReference type="InterPro" id="IPR009721">
    <property type="entry name" value="O-acyltransferase_WSD1_C"/>
</dbReference>
<evidence type="ECO:0000256" key="9">
    <source>
        <dbReference type="ARBA" id="ARBA00023315"/>
    </source>
</evidence>
<evidence type="ECO:0000256" key="11">
    <source>
        <dbReference type="RuleBase" id="RU361241"/>
    </source>
</evidence>
<name>A0A498Q2S4_9MYCO</name>
<comment type="similarity">
    <text evidence="3 11">Belongs to the long-chain O-acyltransferase family.</text>
</comment>
<dbReference type="InterPro" id="IPR045034">
    <property type="entry name" value="O-acyltransferase_WSD1-like"/>
</dbReference>
<keyword evidence="9 11" id="KW-0012">Acyltransferase</keyword>
<keyword evidence="5 11" id="KW-0444">Lipid biosynthesis</keyword>
<feature type="domain" description="O-acyltransferase WSD1-like N-terminal" evidence="12">
    <location>
        <begin position="5"/>
        <end position="269"/>
    </location>
</feature>
<dbReference type="GO" id="GO:0071731">
    <property type="term" value="P:response to nitric oxide"/>
    <property type="evidence" value="ECO:0007669"/>
    <property type="project" value="TreeGrafter"/>
</dbReference>
<evidence type="ECO:0000256" key="3">
    <source>
        <dbReference type="ARBA" id="ARBA00009587"/>
    </source>
</evidence>
<dbReference type="RefSeq" id="WP_122525529.1">
    <property type="nucleotide sequence ID" value="NZ_UPHP01000063.1"/>
</dbReference>
<keyword evidence="6 11" id="KW-0808">Transferase</keyword>
<keyword evidence="15" id="KW-1185">Reference proteome</keyword>
<comment type="pathway">
    <text evidence="2">Lipid metabolism.</text>
</comment>
<evidence type="ECO:0000256" key="5">
    <source>
        <dbReference type="ARBA" id="ARBA00022516"/>
    </source>
</evidence>
<dbReference type="EC" id="2.3.1.20" evidence="4 11"/>
<evidence type="ECO:0000256" key="2">
    <source>
        <dbReference type="ARBA" id="ARBA00005189"/>
    </source>
</evidence>